<dbReference type="GO" id="GO:0008270">
    <property type="term" value="F:zinc ion binding"/>
    <property type="evidence" value="ECO:0007669"/>
    <property type="project" value="InterPro"/>
</dbReference>
<dbReference type="InterPro" id="IPR001878">
    <property type="entry name" value="Znf_CCHC"/>
</dbReference>
<feature type="compositionally biased region" description="Polar residues" evidence="1">
    <location>
        <begin position="410"/>
        <end position="428"/>
    </location>
</feature>
<feature type="region of interest" description="Disordered" evidence="1">
    <location>
        <begin position="1"/>
        <end position="77"/>
    </location>
</feature>
<feature type="region of interest" description="Disordered" evidence="1">
    <location>
        <begin position="403"/>
        <end position="428"/>
    </location>
</feature>
<dbReference type="EMBL" id="NSIT01000289">
    <property type="protein sequence ID" value="PJE78029.1"/>
    <property type="molecule type" value="Genomic_DNA"/>
</dbReference>
<dbReference type="AlphaFoldDB" id="A0A2H9T497"/>
<evidence type="ECO:0000313" key="4">
    <source>
        <dbReference type="EMBL" id="PJE78029.1"/>
    </source>
</evidence>
<comment type="caution">
    <text evidence="4">The sequence shown here is derived from an EMBL/GenBank/DDBJ whole genome shotgun (WGS) entry which is preliminary data.</text>
</comment>
<evidence type="ECO:0000259" key="3">
    <source>
        <dbReference type="PROSITE" id="PS50158"/>
    </source>
</evidence>
<dbReference type="PANTHER" id="PTHR33223">
    <property type="entry name" value="CCHC-TYPE DOMAIN-CONTAINING PROTEIN"/>
    <property type="match status" value="1"/>
</dbReference>
<dbReference type="PROSITE" id="PS50158">
    <property type="entry name" value="ZF_CCHC"/>
    <property type="match status" value="1"/>
</dbReference>
<accession>A0A2H9T497</accession>
<keyword evidence="2" id="KW-0812">Transmembrane</keyword>
<gene>
    <name evidence="4" type="ORF">CI610_03041</name>
</gene>
<dbReference type="GO" id="GO:0003676">
    <property type="term" value="F:nucleic acid binding"/>
    <property type="evidence" value="ECO:0007669"/>
    <property type="project" value="InterPro"/>
</dbReference>
<dbReference type="SUPFAM" id="SSF57756">
    <property type="entry name" value="Retrovirus zinc finger-like domains"/>
    <property type="match status" value="1"/>
</dbReference>
<feature type="domain" description="CCHC-type" evidence="3">
    <location>
        <begin position="390"/>
        <end position="406"/>
    </location>
</feature>
<feature type="compositionally biased region" description="Polar residues" evidence="1">
    <location>
        <begin position="66"/>
        <end position="77"/>
    </location>
</feature>
<feature type="transmembrane region" description="Helical" evidence="2">
    <location>
        <begin position="94"/>
        <end position="116"/>
    </location>
</feature>
<feature type="transmembrane region" description="Helical" evidence="2">
    <location>
        <begin position="128"/>
        <end position="149"/>
    </location>
</feature>
<feature type="region of interest" description="Disordered" evidence="1">
    <location>
        <begin position="363"/>
        <end position="386"/>
    </location>
</feature>
<feature type="compositionally biased region" description="Polar residues" evidence="1">
    <location>
        <begin position="33"/>
        <end position="43"/>
    </location>
</feature>
<evidence type="ECO:0000256" key="2">
    <source>
        <dbReference type="SAM" id="Phobius"/>
    </source>
</evidence>
<sequence length="428" mass="48956">MDIPDTPRRPSQRGLTSPRVRRNLSFDFDESEVGNSDGSSSPARTLRSPDVDTPDVNDIPHVGQRTPGSSYGCETTSQARTTNSRITGNQYKGFILKWILVLVCLGSCVGILYHRYPNHVIVCFTKEFIVLGTLVILLLITCSLVVKLLRNPMMIDMVQNMSQGLDVLETPSREYGEQSTRNDISLRGQQVPLKRTFSGTGKDIWSEYIRYFENVADLNGWTPARTLRIFFTVLRGQAEVYAYGLNNTVKQDWDTLKNKMDDRFGHRSMKESYVAEAKLRKRKTDESYRDFAQTMEDLYRRAYPNNREYVEESSLKTFLNNCHSSDNFRLAVKRMRPKTLQEAVTFAMQEECILLGEKRNAKDQKRSVYNVQNTSSAKQPGNGSTGKRLKCFECGSEEHLRNKCPDVKRNSTSNQTNELSLNESRLEQ</sequence>
<dbReference type="InterPro" id="IPR036875">
    <property type="entry name" value="Znf_CCHC_sf"/>
</dbReference>
<keyword evidence="2" id="KW-0472">Membrane</keyword>
<protein>
    <recommendedName>
        <fullName evidence="3">CCHC-type domain-containing protein</fullName>
    </recommendedName>
</protein>
<proteinExistence type="predicted"/>
<dbReference type="PANTHER" id="PTHR33223:SF6">
    <property type="entry name" value="CCHC-TYPE DOMAIN-CONTAINING PROTEIN"/>
    <property type="match status" value="1"/>
</dbReference>
<reference evidence="4" key="1">
    <citation type="journal article" date="2017" name="Appl. Environ. Microbiol.">
        <title>Molecular characterization of an Endozoicomonas-like organism causing infection in king scallop Pecten maximus L.</title>
        <authorList>
            <person name="Cano I."/>
            <person name="van Aerle R."/>
            <person name="Ross S."/>
            <person name="Verner-Jeffreys D.W."/>
            <person name="Paley R.K."/>
            <person name="Rimmer G."/>
            <person name="Ryder D."/>
            <person name="Hooper P."/>
            <person name="Stone D."/>
            <person name="Feist S.W."/>
        </authorList>
    </citation>
    <scope>NUCLEOTIDE SEQUENCE</scope>
</reference>
<evidence type="ECO:0000256" key="1">
    <source>
        <dbReference type="SAM" id="MobiDB-lite"/>
    </source>
</evidence>
<keyword evidence="2" id="KW-1133">Transmembrane helix</keyword>
<feature type="compositionally biased region" description="Polar residues" evidence="1">
    <location>
        <begin position="367"/>
        <end position="382"/>
    </location>
</feature>
<name>A0A2H9T497_9ZZZZ</name>
<organism evidence="4">
    <name type="scientific">invertebrate metagenome</name>
    <dbReference type="NCBI Taxonomy" id="1711999"/>
    <lineage>
        <taxon>unclassified sequences</taxon>
        <taxon>metagenomes</taxon>
        <taxon>organismal metagenomes</taxon>
    </lineage>
</organism>